<dbReference type="InterPro" id="IPR036291">
    <property type="entry name" value="NAD(P)-bd_dom_sf"/>
</dbReference>
<dbReference type="OMA" id="PFGPTVM"/>
<name>A0A100XD99_MYCTH</name>
<feature type="domain" description="2,4-diaminopentanoate dehydrogenase C-terminal" evidence="1">
    <location>
        <begin position="136"/>
        <end position="341"/>
    </location>
</feature>
<dbReference type="EMBL" id="BCTB01000009">
    <property type="protein sequence ID" value="GAT14524.1"/>
    <property type="molecule type" value="Genomic_DNA"/>
</dbReference>
<dbReference type="CDD" id="cd24146">
    <property type="entry name" value="nat-AmDH_N_like"/>
    <property type="match status" value="1"/>
</dbReference>
<dbReference type="Proteomes" id="UP000069654">
    <property type="component" value="Unassembled WGS sequence"/>
</dbReference>
<dbReference type="Gene3D" id="3.40.50.720">
    <property type="entry name" value="NAD(P)-binding Rossmann-like Domain"/>
    <property type="match status" value="1"/>
</dbReference>
<dbReference type="RefSeq" id="WP_003924050.1">
    <property type="nucleotide sequence ID" value="NZ_BCTB01000009.1"/>
</dbReference>
<dbReference type="AlphaFoldDB" id="A0A100XD99"/>
<comment type="caution">
    <text evidence="2">The sequence shown here is derived from an EMBL/GenBank/DDBJ whole genome shotgun (WGS) entry which is preliminary data.</text>
</comment>
<dbReference type="STRING" id="1797.RMCT_1494"/>
<protein>
    <submittedName>
        <fullName evidence="2">Dihydrodipicolinate reductase</fullName>
    </submittedName>
</protein>
<dbReference type="Pfam" id="PF19328">
    <property type="entry name" value="DAP_DH_C"/>
    <property type="match status" value="1"/>
</dbReference>
<accession>A0A100XD99</accession>
<gene>
    <name evidence="2" type="ORF">RMCT_1494</name>
</gene>
<reference evidence="2 3" key="1">
    <citation type="journal article" date="2016" name="Genome Announc.">
        <title>Draft Genome Sequences of Five Rapidly Growing Mycobacterium Species, M. thermoresistibile, M. fortuitum subsp. acetamidolyticum, M. canariasense, M. brisbanense, and M. novocastrense.</title>
        <authorList>
            <person name="Katahira K."/>
            <person name="Ogura Y."/>
            <person name="Gotoh Y."/>
            <person name="Hayashi T."/>
        </authorList>
    </citation>
    <scope>NUCLEOTIDE SEQUENCE [LARGE SCALE GENOMIC DNA]</scope>
    <source>
        <strain evidence="2 3">JCM6362</strain>
    </source>
</reference>
<proteinExistence type="predicted"/>
<evidence type="ECO:0000313" key="2">
    <source>
        <dbReference type="EMBL" id="GAT14524.1"/>
    </source>
</evidence>
<dbReference type="OrthoDB" id="4759936at2"/>
<sequence length="349" mass="36869">MTFRVVQWATGGVGIAAIKGVLEHPELELVGCWVHSPDKAGRDVGEIIGAEPLGITATNSIDDILALDADAVIYAPLLPDPDEVAALLRSGKNVVTPLGWFYPTEKQAAPLRAAALEGGATLHGTGIAPGGISEKLPLMFSALATGVTFVRAEEFSDLRTYDAPDVVRHVMGFGDTPEKALSGPMQKLLDGGFIQAVRMCVDKIGFAADPQVRSRQEIAVATAPIESPIGVIEPGQVAGRRFHWEALAGDEVVVRVTVNWLMGEEDLDPPWDFGPAGQRYEIEVRGNPDFTVTINGFQSEPGDHGPEAGIVATAAHCVNSVPAVCAADPGLLTYLDMPLISGRAAPRLT</sequence>
<organism evidence="2 3">
    <name type="scientific">Mycolicibacterium thermoresistibile</name>
    <name type="common">Mycobacterium thermoresistibile</name>
    <dbReference type="NCBI Taxonomy" id="1797"/>
    <lineage>
        <taxon>Bacteria</taxon>
        <taxon>Bacillati</taxon>
        <taxon>Actinomycetota</taxon>
        <taxon>Actinomycetes</taxon>
        <taxon>Mycobacteriales</taxon>
        <taxon>Mycobacteriaceae</taxon>
        <taxon>Mycolicibacterium</taxon>
    </lineage>
</organism>
<evidence type="ECO:0000313" key="3">
    <source>
        <dbReference type="Proteomes" id="UP000069654"/>
    </source>
</evidence>
<reference evidence="3" key="2">
    <citation type="submission" date="2016-02" db="EMBL/GenBank/DDBJ databases">
        <title>Draft genome sequence of five rapidly growing Mycobacterium species.</title>
        <authorList>
            <person name="Katahira K."/>
            <person name="Gotou Y."/>
            <person name="Iida K."/>
            <person name="Ogura Y."/>
            <person name="Hayashi T."/>
        </authorList>
    </citation>
    <scope>NUCLEOTIDE SEQUENCE [LARGE SCALE GENOMIC DNA]</scope>
    <source>
        <strain evidence="3">JCM6362</strain>
    </source>
</reference>
<evidence type="ECO:0000259" key="1">
    <source>
        <dbReference type="Pfam" id="PF19328"/>
    </source>
</evidence>
<dbReference type="InterPro" id="IPR045760">
    <property type="entry name" value="DAP_DH_C"/>
</dbReference>
<dbReference type="SUPFAM" id="SSF51735">
    <property type="entry name" value="NAD(P)-binding Rossmann-fold domains"/>
    <property type="match status" value="1"/>
</dbReference>